<dbReference type="Gene3D" id="2.30.130.110">
    <property type="match status" value="1"/>
</dbReference>
<evidence type="ECO:0000313" key="5">
    <source>
        <dbReference type="Proteomes" id="UP000177515"/>
    </source>
</evidence>
<dbReference type="PANTHER" id="PTHR30536:SF5">
    <property type="entry name" value="ALTRONATE DEHYDRATASE"/>
    <property type="match status" value="1"/>
</dbReference>
<dbReference type="SMART" id="SM00858">
    <property type="entry name" value="SAF"/>
    <property type="match status" value="1"/>
</dbReference>
<dbReference type="Proteomes" id="UP000177515">
    <property type="component" value="Chromosome 2"/>
</dbReference>
<comment type="similarity">
    <text evidence="1">Belongs to the UxaA family.</text>
</comment>
<dbReference type="InterPro" id="IPR052172">
    <property type="entry name" value="UxaA_altronate/galactarate_dh"/>
</dbReference>
<feature type="domain" description="SAF" evidence="3">
    <location>
        <begin position="23"/>
        <end position="94"/>
    </location>
</feature>
<dbReference type="InterPro" id="IPR044144">
    <property type="entry name" value="SAF_UxaA/GarD"/>
</dbReference>
<keyword evidence="2" id="KW-0456">Lyase</keyword>
<dbReference type="InterPro" id="IPR048332">
    <property type="entry name" value="GD_AH_C"/>
</dbReference>
<evidence type="ECO:0000256" key="2">
    <source>
        <dbReference type="ARBA" id="ARBA00023239"/>
    </source>
</evidence>
<gene>
    <name evidence="4" type="ORF">BKK80_20955</name>
</gene>
<dbReference type="Pfam" id="PF08666">
    <property type="entry name" value="SAF"/>
    <property type="match status" value="1"/>
</dbReference>
<proteinExistence type="inferred from homology"/>
<organism evidence="4 5">
    <name type="scientific">Cupriavidus malaysiensis</name>
    <dbReference type="NCBI Taxonomy" id="367825"/>
    <lineage>
        <taxon>Bacteria</taxon>
        <taxon>Pseudomonadati</taxon>
        <taxon>Pseudomonadota</taxon>
        <taxon>Betaproteobacteria</taxon>
        <taxon>Burkholderiales</taxon>
        <taxon>Burkholderiaceae</taxon>
        <taxon>Cupriavidus</taxon>
    </lineage>
</organism>
<evidence type="ECO:0000313" key="4">
    <source>
        <dbReference type="EMBL" id="AOZ08431.1"/>
    </source>
</evidence>
<dbReference type="InterPro" id="IPR007392">
    <property type="entry name" value="GD_AH_second"/>
</dbReference>
<reference evidence="4 5" key="1">
    <citation type="submission" date="2016-10" db="EMBL/GenBank/DDBJ databases">
        <title>Complete genome sequences of three Cupriavidus strains isolated from various Malaysian environments.</title>
        <authorList>
            <person name="Abdullah A.A.-A."/>
            <person name="Shafie N.A.H."/>
            <person name="Lau N.S."/>
        </authorList>
    </citation>
    <scope>NUCLEOTIDE SEQUENCE [LARGE SCALE GENOMIC DNA]</scope>
    <source>
        <strain evidence="4 5">USMAA1020</strain>
    </source>
</reference>
<dbReference type="RefSeq" id="WP_071039231.1">
    <property type="nucleotide sequence ID" value="NZ_CP017755.1"/>
</dbReference>
<evidence type="ECO:0000259" key="3">
    <source>
        <dbReference type="SMART" id="SM00858"/>
    </source>
</evidence>
<dbReference type="CDD" id="cd11613">
    <property type="entry name" value="SAF_AH_GD"/>
    <property type="match status" value="1"/>
</dbReference>
<dbReference type="InterPro" id="IPR013974">
    <property type="entry name" value="SAF"/>
</dbReference>
<name>A0ABM6FA15_9BURK</name>
<protein>
    <submittedName>
        <fullName evidence="4">Galactonate dehydratase</fullName>
    </submittedName>
</protein>
<dbReference type="EMBL" id="CP017755">
    <property type="protein sequence ID" value="AOZ08431.1"/>
    <property type="molecule type" value="Genomic_DNA"/>
</dbReference>
<dbReference type="Pfam" id="PF20629">
    <property type="entry name" value="GD_AH_C"/>
    <property type="match status" value="1"/>
</dbReference>
<keyword evidence="5" id="KW-1185">Reference proteome</keyword>
<sequence length="522" mass="55735">MTTATQDTTKDLSRALIRLHARDNIVIARAPLALGQNVEVDGRVLRLRAQVPAGHKVAAEAIAAGTPVRKYDTVIGLAARAIAPGEHVHAHNLRFVEFEREPAFCTDVRPVDYVPEHARATFQGIVRADGRVGTRNYIGILSSVNCSATVIRKIAEWFTPERLAGFPNVDGVVAFQHSSGCGMSSPSLHFDVLRRTLAGYARHPNLAGVLVVGLGCERNQVADLVDSQALRDGEGGTLLRTLVMQETGGTRATIEAGVAAVREMLPRADAAVRQTVPASHIKVGLECGGSDGFSGITANPALGAAMDILVRHGGTAILSETPEIYGVEHMLTRRAVTPEVGQKLLDRIAWWKEYTRGHNGQFNGVVGPGNQQGGLANIFEKSLGSAMKGGTTPLQGVYEYAEPIDRAGFVFMDSPGYDPCAVTGQIASGANMILFTTGRGSMFGSKPAPTLKLSSNTPMFERLRDDMDINCGRVLDGELTVQQMGEEIFAHLLRAASGETTRSEALGLGDGEFVPWHLGIVS</sequence>
<dbReference type="PANTHER" id="PTHR30536">
    <property type="entry name" value="ALTRONATE/GALACTARATE DEHYDRATASE"/>
    <property type="match status" value="1"/>
</dbReference>
<evidence type="ECO:0000256" key="1">
    <source>
        <dbReference type="ARBA" id="ARBA00010986"/>
    </source>
</evidence>
<accession>A0ABM6FA15</accession>
<dbReference type="Pfam" id="PF04295">
    <property type="entry name" value="GD_AH_second"/>
    <property type="match status" value="1"/>
</dbReference>